<protein>
    <submittedName>
        <fullName evidence="2">Short-chain fatty acid transporter</fullName>
    </submittedName>
</protein>
<dbReference type="AlphaFoldDB" id="A0A656JUD9"/>
<dbReference type="PANTHER" id="PTHR41983">
    <property type="entry name" value="SHORT-CHAIN FATTY ACID TRANSPORTER-RELATED"/>
    <property type="match status" value="1"/>
</dbReference>
<sequence>SSAAQLQANPASLPPSILAITGVIPFTETIFLWQSGVMLAALVVISLIVAYATAPGPNSARDAKAEYSPLLIILMVLLGVGWLFNEFSNKPAITAISGLNTYNFLFIMLGALLHWRPRSFLDA</sequence>
<evidence type="ECO:0000313" key="2">
    <source>
        <dbReference type="EMBL" id="EPN55054.1"/>
    </source>
</evidence>
<feature type="non-terminal residue" evidence="2">
    <location>
        <position position="123"/>
    </location>
</feature>
<evidence type="ECO:0000313" key="3">
    <source>
        <dbReference type="Proteomes" id="UP000018849"/>
    </source>
</evidence>
<keyword evidence="1" id="KW-0472">Membrane</keyword>
<name>A0A656JUD9_PSESF</name>
<reference evidence="2 3" key="1">
    <citation type="journal article" date="2013" name="PLoS Pathog.">
        <title>Genomic analysis of the Kiwifruit pathogen Pseudomonas syringae pv. actinidiae provides insight into the origins of an emergent plant disease.</title>
        <authorList>
            <person name="McCann H.C."/>
            <person name="Rikkerink E.H."/>
            <person name="Bertels F."/>
            <person name="Fiers M."/>
            <person name="Lu A."/>
            <person name="Rees-George J."/>
            <person name="Andersen M.T."/>
            <person name="Gleave A.P."/>
            <person name="Haubold B."/>
            <person name="Wohlers M.W."/>
            <person name="Guttman D.S."/>
            <person name="Wang P.W."/>
            <person name="Straub C."/>
            <person name="Vanneste J.L."/>
            <person name="Rainey P.B."/>
            <person name="Templeton M.D."/>
        </authorList>
    </citation>
    <scope>NUCLEOTIDE SEQUENCE [LARGE SCALE GENOMIC DNA]</scope>
    <source>
        <strain evidence="2 3">ICMP 19096</strain>
    </source>
</reference>
<organism evidence="2 3">
    <name type="scientific">Pseudomonas syringae pv. actinidiae ICMP 19096</name>
    <dbReference type="NCBI Taxonomy" id="1194405"/>
    <lineage>
        <taxon>Bacteria</taxon>
        <taxon>Pseudomonadati</taxon>
        <taxon>Pseudomonadota</taxon>
        <taxon>Gammaproteobacteria</taxon>
        <taxon>Pseudomonadales</taxon>
        <taxon>Pseudomonadaceae</taxon>
        <taxon>Pseudomonas</taxon>
        <taxon>Pseudomonas syringae</taxon>
    </lineage>
</organism>
<feature type="transmembrane region" description="Helical" evidence="1">
    <location>
        <begin position="91"/>
        <end position="113"/>
    </location>
</feature>
<feature type="transmembrane region" description="Helical" evidence="1">
    <location>
        <begin position="31"/>
        <end position="54"/>
    </location>
</feature>
<dbReference type="EMBL" id="AOKF01002079">
    <property type="protein sequence ID" value="EPN55054.1"/>
    <property type="molecule type" value="Genomic_DNA"/>
</dbReference>
<gene>
    <name evidence="2" type="ORF">A245_24146</name>
</gene>
<dbReference type="Proteomes" id="UP000018849">
    <property type="component" value="Unassembled WGS sequence"/>
</dbReference>
<comment type="caution">
    <text evidence="2">The sequence shown here is derived from an EMBL/GenBank/DDBJ whole genome shotgun (WGS) entry which is preliminary data.</text>
</comment>
<dbReference type="GO" id="GO:0005886">
    <property type="term" value="C:plasma membrane"/>
    <property type="evidence" value="ECO:0007669"/>
    <property type="project" value="TreeGrafter"/>
</dbReference>
<proteinExistence type="predicted"/>
<dbReference type="InterPro" id="IPR006160">
    <property type="entry name" value="SCFA_transpt_AtoE"/>
</dbReference>
<keyword evidence="1" id="KW-1133">Transmembrane helix</keyword>
<keyword evidence="1" id="KW-0812">Transmembrane</keyword>
<feature type="non-terminal residue" evidence="2">
    <location>
        <position position="1"/>
    </location>
</feature>
<evidence type="ECO:0000256" key="1">
    <source>
        <dbReference type="SAM" id="Phobius"/>
    </source>
</evidence>
<feature type="transmembrane region" description="Helical" evidence="1">
    <location>
        <begin position="66"/>
        <end position="85"/>
    </location>
</feature>
<dbReference type="PANTHER" id="PTHR41983:SF2">
    <property type="entry name" value="SHORT-CHAIN FATTY ACID TRANSPORTER-RELATED"/>
    <property type="match status" value="1"/>
</dbReference>
<accession>A0A656JUD9</accession>